<dbReference type="RefSeq" id="XP_010885847.2">
    <property type="nucleotide sequence ID" value="XM_010887545.3"/>
</dbReference>
<dbReference type="GO" id="GO:0030335">
    <property type="term" value="P:positive regulation of cell migration"/>
    <property type="evidence" value="ECO:0007669"/>
    <property type="project" value="TreeGrafter"/>
</dbReference>
<dbReference type="InterPro" id="IPR007110">
    <property type="entry name" value="Ig-like_dom"/>
</dbReference>
<dbReference type="GO" id="GO:0005886">
    <property type="term" value="C:plasma membrane"/>
    <property type="evidence" value="ECO:0007669"/>
    <property type="project" value="TreeGrafter"/>
</dbReference>
<accession>A0A3P8XV27</accession>
<dbReference type="InterPro" id="IPR027231">
    <property type="entry name" value="Semaphorin"/>
</dbReference>
<evidence type="ECO:0000256" key="7">
    <source>
        <dbReference type="SAM" id="MobiDB-lite"/>
    </source>
</evidence>
<feature type="signal peptide" evidence="8">
    <location>
        <begin position="1"/>
        <end position="17"/>
    </location>
</feature>
<evidence type="ECO:0000313" key="11">
    <source>
        <dbReference type="Ensembl" id="ENSELUP00000007168.2"/>
    </source>
</evidence>
<feature type="domain" description="Sema" evidence="10">
    <location>
        <begin position="34"/>
        <end position="503"/>
    </location>
</feature>
<reference evidence="11" key="2">
    <citation type="submission" date="2020-02" db="EMBL/GenBank/DDBJ databases">
        <title>Esox lucius (northern pike) genome, fEsoLuc1, primary haplotype.</title>
        <authorList>
            <person name="Myers G."/>
            <person name="Karagic N."/>
            <person name="Meyer A."/>
            <person name="Pippel M."/>
            <person name="Reichard M."/>
            <person name="Winkler S."/>
            <person name="Tracey A."/>
            <person name="Sims Y."/>
            <person name="Howe K."/>
            <person name="Rhie A."/>
            <person name="Formenti G."/>
            <person name="Durbin R."/>
            <person name="Fedrigo O."/>
            <person name="Jarvis E.D."/>
        </authorList>
    </citation>
    <scope>NUCLEOTIDE SEQUENCE [LARGE SCALE GENOMIC DNA]</scope>
</reference>
<keyword evidence="8" id="KW-0732">Signal</keyword>
<dbReference type="InterPro" id="IPR001627">
    <property type="entry name" value="Semap_dom"/>
</dbReference>
<reference evidence="12" key="1">
    <citation type="journal article" date="2014" name="PLoS ONE">
        <title>The genome and linkage map of the northern pike (Esox lucius): conserved synteny revealed between the salmonid sister group and the Neoteleostei.</title>
        <authorList>
            <person name="Rondeau E.B."/>
            <person name="Minkley D.R."/>
            <person name="Leong J.S."/>
            <person name="Messmer A.M."/>
            <person name="Jantzen J.R."/>
            <person name="von Schalburg K.R."/>
            <person name="Lemon C."/>
            <person name="Bird N.H."/>
            <person name="Koop B.F."/>
        </authorList>
    </citation>
    <scope>NUCLEOTIDE SEQUENCE</scope>
</reference>
<organism evidence="11 12">
    <name type="scientific">Esox lucius</name>
    <name type="common">Northern pike</name>
    <dbReference type="NCBI Taxonomy" id="8010"/>
    <lineage>
        <taxon>Eukaryota</taxon>
        <taxon>Metazoa</taxon>
        <taxon>Chordata</taxon>
        <taxon>Craniata</taxon>
        <taxon>Vertebrata</taxon>
        <taxon>Euteleostomi</taxon>
        <taxon>Actinopterygii</taxon>
        <taxon>Neopterygii</taxon>
        <taxon>Teleostei</taxon>
        <taxon>Protacanthopterygii</taxon>
        <taxon>Esociformes</taxon>
        <taxon>Esocidae</taxon>
        <taxon>Esox</taxon>
    </lineage>
</organism>
<dbReference type="SMART" id="SM00423">
    <property type="entry name" value="PSI"/>
    <property type="match status" value="1"/>
</dbReference>
<keyword evidence="5" id="KW-0325">Glycoprotein</keyword>
<evidence type="ECO:0000313" key="12">
    <source>
        <dbReference type="Proteomes" id="UP000265140"/>
    </source>
</evidence>
<evidence type="ECO:0000256" key="3">
    <source>
        <dbReference type="ARBA" id="ARBA00023136"/>
    </source>
</evidence>
<keyword evidence="4" id="KW-1015">Disulfide bond</keyword>
<comment type="similarity">
    <text evidence="2">Belongs to the semaphorin family.</text>
</comment>
<dbReference type="GO" id="GO:0030215">
    <property type="term" value="F:semaphorin receptor binding"/>
    <property type="evidence" value="ECO:0007669"/>
    <property type="project" value="InterPro"/>
</dbReference>
<feature type="domain" description="Ig-like" evidence="9">
    <location>
        <begin position="556"/>
        <end position="640"/>
    </location>
</feature>
<dbReference type="SUPFAM" id="SSF48726">
    <property type="entry name" value="Immunoglobulin"/>
    <property type="match status" value="1"/>
</dbReference>
<dbReference type="GeneID" id="105020462"/>
<dbReference type="SUPFAM" id="SSF103575">
    <property type="entry name" value="Plexin repeat"/>
    <property type="match status" value="1"/>
</dbReference>
<dbReference type="InterPro" id="IPR013783">
    <property type="entry name" value="Ig-like_fold"/>
</dbReference>
<comment type="subcellular location">
    <subcellularLocation>
        <location evidence="1">Membrane</location>
    </subcellularLocation>
</comment>
<dbReference type="InterPro" id="IPR036179">
    <property type="entry name" value="Ig-like_dom_sf"/>
</dbReference>
<dbReference type="CTD" id="796377"/>
<dbReference type="Bgee" id="ENSELUG00000001612">
    <property type="expression patterns" value="Expressed in nose and 10 other cell types or tissues"/>
</dbReference>
<keyword evidence="3" id="KW-0472">Membrane</keyword>
<feature type="chain" id="PRO_5044254755" description="Sema domain-containing protein" evidence="8">
    <location>
        <begin position="18"/>
        <end position="784"/>
    </location>
</feature>
<protein>
    <recommendedName>
        <fullName evidence="13">Sema domain-containing protein</fullName>
    </recommendedName>
</protein>
<sequence>MHSLVVVTLFWLPLGLTQPTPPSGSKAGFHCVPRKTVPFQSENGRLFREEGVWNYSTMLLREDLGVLLLGARENIYALDINDISNMKSSVSWKVTPKQREDCRNKGKDSIECQNYIKVLHTVKDGRMYVCGTNAFQPGCDYMSYTDGQLKLENKLEDGKGKCPFDPFQRYSSIMIDEDLYSATSLNFLGSQPVVSRSSPSSIRTEFHSSWLNEPTFISMAQIPESKSSLVGDDDKVYLFFSESAVEYDSYSRLLVSRVARVCQGDLGGQRTLQKKWTSFLKARVDCPVPGSKLPYIIQDTYRWCEGEDWRTCVFYAVFTPQTDGWGMSAVCAYSVLDIGMVFSEGKYKTPVTVETSFVKWVMYNGDVPSPRPGACIDNKARSHGINRSLDLPDQTLQFIKDRPLMNQAVLPVGNRPLLTHRGAVFTRIVVHRTQDLNGTKHHIMFIGTENGSVMKAINYNEEMFIIEEVQLFRPAQPIKALSFSDTTGQLYAGSEYGAVQMPFSSCGRSVSCEDCVLARDPYCAWDKIQARCVAVSTAKADSHLVQSLVGDFSLCPATEPVKRVNSTLWLGGNLKLSCSPPSNLAEVQWQHDAQPLRPSTRHQILPDGLHILNTSASDAGHYRCVSMERSKTGAYTATVAEYRLEVGSGPEGQPRRPEAQAEELSLVMLQASVACLAIVLAVLLGWNLYKGHLPLPGPCGRARPSAGREENQGDQEEAARPTTQLVASQSGKLVTRLLEPGEANCTSNNNKCSGEVELAGSKEGETEVSVTLCSMQFIDDESES</sequence>
<dbReference type="GO" id="GO:0001755">
    <property type="term" value="P:neural crest cell migration"/>
    <property type="evidence" value="ECO:0007669"/>
    <property type="project" value="TreeGrafter"/>
</dbReference>
<evidence type="ECO:0000256" key="6">
    <source>
        <dbReference type="PROSITE-ProRule" id="PRU00352"/>
    </source>
</evidence>
<dbReference type="SMART" id="SM00409">
    <property type="entry name" value="IG"/>
    <property type="match status" value="1"/>
</dbReference>
<dbReference type="AlphaFoldDB" id="A0A3P8XV27"/>
<dbReference type="Ensembl" id="ENSELUT00000007712.3">
    <property type="protein sequence ID" value="ENSELUP00000007168.2"/>
    <property type="gene ID" value="ENSELUG00000001612.3"/>
</dbReference>
<dbReference type="OrthoDB" id="9988752at2759"/>
<dbReference type="Gene3D" id="3.30.1680.10">
    <property type="entry name" value="ligand-binding face of the semaphorins, domain 2"/>
    <property type="match status" value="1"/>
</dbReference>
<evidence type="ECO:0000256" key="1">
    <source>
        <dbReference type="ARBA" id="ARBA00004370"/>
    </source>
</evidence>
<dbReference type="GO" id="GO:0005615">
    <property type="term" value="C:extracellular space"/>
    <property type="evidence" value="ECO:0007669"/>
    <property type="project" value="TreeGrafter"/>
</dbReference>
<dbReference type="PANTHER" id="PTHR11036:SF135">
    <property type="entry name" value="SEMAPHORIN 4D ISOFORM X1-RELATED"/>
    <property type="match status" value="1"/>
</dbReference>
<dbReference type="SUPFAM" id="SSF101912">
    <property type="entry name" value="Sema domain"/>
    <property type="match status" value="1"/>
</dbReference>
<evidence type="ECO:0000259" key="9">
    <source>
        <dbReference type="PROSITE" id="PS50835"/>
    </source>
</evidence>
<dbReference type="SMART" id="SM00630">
    <property type="entry name" value="Sema"/>
    <property type="match status" value="1"/>
</dbReference>
<dbReference type="Pfam" id="PF01437">
    <property type="entry name" value="PSI"/>
    <property type="match status" value="1"/>
</dbReference>
<evidence type="ECO:0000259" key="10">
    <source>
        <dbReference type="PROSITE" id="PS51004"/>
    </source>
</evidence>
<dbReference type="GO" id="GO:0007411">
    <property type="term" value="P:axon guidance"/>
    <property type="evidence" value="ECO:0007669"/>
    <property type="project" value="TreeGrafter"/>
</dbReference>
<dbReference type="Gene3D" id="2.130.10.10">
    <property type="entry name" value="YVTN repeat-like/Quinoprotein amine dehydrogenase"/>
    <property type="match status" value="1"/>
</dbReference>
<keyword evidence="12" id="KW-1185">Reference proteome</keyword>
<dbReference type="PANTHER" id="PTHR11036">
    <property type="entry name" value="SEMAPHORIN"/>
    <property type="match status" value="1"/>
</dbReference>
<reference evidence="11" key="3">
    <citation type="submission" date="2025-08" db="UniProtKB">
        <authorList>
            <consortium name="Ensembl"/>
        </authorList>
    </citation>
    <scope>IDENTIFICATION</scope>
</reference>
<evidence type="ECO:0000256" key="2">
    <source>
        <dbReference type="ARBA" id="ARBA00009492"/>
    </source>
</evidence>
<dbReference type="Gene3D" id="2.60.40.10">
    <property type="entry name" value="Immunoglobulins"/>
    <property type="match status" value="1"/>
</dbReference>
<dbReference type="InParanoid" id="A0A3P8XV27"/>
<evidence type="ECO:0000256" key="4">
    <source>
        <dbReference type="ARBA" id="ARBA00023157"/>
    </source>
</evidence>
<dbReference type="RefSeq" id="XP_010885838.2">
    <property type="nucleotide sequence ID" value="XM_010887536.3"/>
</dbReference>
<dbReference type="GO" id="GO:0043931">
    <property type="term" value="P:ossification involved in bone maturation"/>
    <property type="evidence" value="ECO:0007669"/>
    <property type="project" value="TreeGrafter"/>
</dbReference>
<dbReference type="GO" id="GO:0000122">
    <property type="term" value="P:negative regulation of transcription by RNA polymerase II"/>
    <property type="evidence" value="ECO:0007669"/>
    <property type="project" value="TreeGrafter"/>
</dbReference>
<evidence type="ECO:0000256" key="5">
    <source>
        <dbReference type="ARBA" id="ARBA00023180"/>
    </source>
</evidence>
<dbReference type="PROSITE" id="PS50835">
    <property type="entry name" value="IG_LIKE"/>
    <property type="match status" value="1"/>
</dbReference>
<dbReference type="InterPro" id="IPR003599">
    <property type="entry name" value="Ig_sub"/>
</dbReference>
<dbReference type="Proteomes" id="UP000265140">
    <property type="component" value="Chromosome 3"/>
</dbReference>
<dbReference type="STRING" id="8010.ENSELUP00000007168"/>
<dbReference type="PROSITE" id="PS51004">
    <property type="entry name" value="SEMA"/>
    <property type="match status" value="1"/>
</dbReference>
<dbReference type="Pfam" id="PF13895">
    <property type="entry name" value="Ig_2"/>
    <property type="match status" value="1"/>
</dbReference>
<dbReference type="InterPro" id="IPR015943">
    <property type="entry name" value="WD40/YVTN_repeat-like_dom_sf"/>
</dbReference>
<dbReference type="InterPro" id="IPR002165">
    <property type="entry name" value="Plexin_repeat"/>
</dbReference>
<dbReference type="InterPro" id="IPR016201">
    <property type="entry name" value="PSI"/>
</dbReference>
<dbReference type="GeneTree" id="ENSGT00940000165656"/>
<dbReference type="GO" id="GO:0071526">
    <property type="term" value="P:semaphorin-plexin signaling pathway"/>
    <property type="evidence" value="ECO:0007669"/>
    <property type="project" value="TreeGrafter"/>
</dbReference>
<evidence type="ECO:0008006" key="13">
    <source>
        <dbReference type="Google" id="ProtNLM"/>
    </source>
</evidence>
<dbReference type="GO" id="GO:0045499">
    <property type="term" value="F:chemorepellent activity"/>
    <property type="evidence" value="ECO:0007669"/>
    <property type="project" value="TreeGrafter"/>
</dbReference>
<dbReference type="Pfam" id="PF01403">
    <property type="entry name" value="Sema"/>
    <property type="match status" value="1"/>
</dbReference>
<name>A0A3P8XV27_ESOLU</name>
<evidence type="ECO:0000256" key="8">
    <source>
        <dbReference type="SAM" id="SignalP"/>
    </source>
</evidence>
<reference evidence="11" key="4">
    <citation type="submission" date="2025-09" db="UniProtKB">
        <authorList>
            <consortium name="Ensembl"/>
        </authorList>
    </citation>
    <scope>IDENTIFICATION</scope>
</reference>
<dbReference type="KEGG" id="els:105020462"/>
<dbReference type="FunFam" id="2.130.10.10:FF:001703">
    <property type="entry name" value="Semaphorin 4e"/>
    <property type="match status" value="1"/>
</dbReference>
<dbReference type="OMA" id="RDHTREF"/>
<comment type="caution">
    <text evidence="6">Lacks conserved residue(s) required for the propagation of feature annotation.</text>
</comment>
<feature type="region of interest" description="Disordered" evidence="7">
    <location>
        <begin position="700"/>
        <end position="724"/>
    </location>
</feature>
<dbReference type="InterPro" id="IPR036352">
    <property type="entry name" value="Semap_dom_sf"/>
</dbReference>
<proteinExistence type="inferred from homology"/>